<dbReference type="PROSITE" id="PS01090">
    <property type="entry name" value="TATD_2"/>
    <property type="match status" value="1"/>
</dbReference>
<dbReference type="GO" id="GO:0046872">
    <property type="term" value="F:metal ion binding"/>
    <property type="evidence" value="ECO:0007669"/>
    <property type="project" value="UniProtKB-KW"/>
</dbReference>
<feature type="binding site" evidence="3">
    <location>
        <position position="128"/>
    </location>
    <ligand>
        <name>a divalent metal cation</name>
        <dbReference type="ChEBI" id="CHEBI:60240"/>
        <label>2</label>
    </ligand>
</feature>
<dbReference type="PROSITE" id="PS01137">
    <property type="entry name" value="TATD_1"/>
    <property type="match status" value="1"/>
</dbReference>
<reference evidence="4" key="1">
    <citation type="submission" date="2021-01" db="EMBL/GenBank/DDBJ databases">
        <title>Genomic Encyclopedia of Type Strains, Phase IV (KMG-IV): sequencing the most valuable type-strain genomes for metagenomic binning, comparative biology and taxonomic classification.</title>
        <authorList>
            <person name="Goeker M."/>
        </authorList>
    </citation>
    <scope>NUCLEOTIDE SEQUENCE</scope>
    <source>
        <strain evidence="4">DSM 23230</strain>
    </source>
</reference>
<evidence type="ECO:0000256" key="2">
    <source>
        <dbReference type="ARBA" id="ARBA00022801"/>
    </source>
</evidence>
<dbReference type="GO" id="GO:0005829">
    <property type="term" value="C:cytosol"/>
    <property type="evidence" value="ECO:0007669"/>
    <property type="project" value="TreeGrafter"/>
</dbReference>
<keyword evidence="2 4" id="KW-0378">Hydrolase</keyword>
<evidence type="ECO:0000256" key="1">
    <source>
        <dbReference type="ARBA" id="ARBA00022723"/>
    </source>
</evidence>
<keyword evidence="5" id="KW-1185">Reference proteome</keyword>
<dbReference type="PANTHER" id="PTHR46124">
    <property type="entry name" value="D-AMINOACYL-TRNA DEACYLASE"/>
    <property type="match status" value="1"/>
</dbReference>
<evidence type="ECO:0000313" key="5">
    <source>
        <dbReference type="Proteomes" id="UP000774000"/>
    </source>
</evidence>
<gene>
    <name evidence="4" type="ORF">JOC47_002084</name>
</gene>
<dbReference type="RefSeq" id="WP_204701982.1">
    <property type="nucleotide sequence ID" value="NZ_JAFBDQ010000010.1"/>
</dbReference>
<dbReference type="CDD" id="cd01310">
    <property type="entry name" value="TatD_DNAse"/>
    <property type="match status" value="1"/>
</dbReference>
<proteinExistence type="predicted"/>
<comment type="caution">
    <text evidence="4">The sequence shown here is derived from an EMBL/GenBank/DDBJ whole genome shotgun (WGS) entry which is preliminary data.</text>
</comment>
<dbReference type="InterPro" id="IPR015991">
    <property type="entry name" value="TatD/YcfH-like"/>
</dbReference>
<sequence length="254" mass="29053">MLIDTHAHLDFDRFDEDRDQVIQNAYDVGIKKIINVGADMESSRNSVQLAKDYDFIYASVGMHPHDAADFNQECYDELKELAKNDKVIAIGEIGLDYHYDNSPRQRQQEVFKEQLKLAKELGLPVVIHSRDAKEDSLRILEEHAADLTGVMHCYGYDLPTAKEVFELDFYLSFGGLITFNSTTSMQKMVKKLPLERIILETDAPYLTPEPHRGQRNESKYVKEVAEKMAEIKNMSVSEVAEITTKNAEQLFDLS</sequence>
<dbReference type="InterPro" id="IPR032466">
    <property type="entry name" value="Metal_Hydrolase"/>
</dbReference>
<keyword evidence="1 3" id="KW-0479">Metal-binding</keyword>
<dbReference type="SUPFAM" id="SSF51556">
    <property type="entry name" value="Metallo-dependent hydrolases"/>
    <property type="match status" value="1"/>
</dbReference>
<organism evidence="4 5">
    <name type="scientific">Halanaerobacter jeridensis</name>
    <dbReference type="NCBI Taxonomy" id="706427"/>
    <lineage>
        <taxon>Bacteria</taxon>
        <taxon>Bacillati</taxon>
        <taxon>Bacillota</taxon>
        <taxon>Clostridia</taxon>
        <taxon>Halanaerobiales</taxon>
        <taxon>Halobacteroidaceae</taxon>
        <taxon>Halanaerobacter</taxon>
    </lineage>
</organism>
<dbReference type="PIRSF" id="PIRSF005902">
    <property type="entry name" value="DNase_TatD"/>
    <property type="match status" value="1"/>
</dbReference>
<dbReference type="Proteomes" id="UP000774000">
    <property type="component" value="Unassembled WGS sequence"/>
</dbReference>
<evidence type="ECO:0000313" key="4">
    <source>
        <dbReference type="EMBL" id="MBM7557229.1"/>
    </source>
</evidence>
<feature type="binding site" evidence="3">
    <location>
        <position position="202"/>
    </location>
    <ligand>
        <name>a divalent metal cation</name>
        <dbReference type="ChEBI" id="CHEBI:60240"/>
        <label>1</label>
    </ligand>
</feature>
<feature type="binding site" evidence="3">
    <location>
        <position position="152"/>
    </location>
    <ligand>
        <name>a divalent metal cation</name>
        <dbReference type="ChEBI" id="CHEBI:60240"/>
        <label>2</label>
    </ligand>
</feature>
<feature type="binding site" evidence="3">
    <location>
        <position position="8"/>
    </location>
    <ligand>
        <name>a divalent metal cation</name>
        <dbReference type="ChEBI" id="CHEBI:60240"/>
        <label>1</label>
    </ligand>
</feature>
<feature type="binding site" evidence="3">
    <location>
        <position position="6"/>
    </location>
    <ligand>
        <name>a divalent metal cation</name>
        <dbReference type="ChEBI" id="CHEBI:60240"/>
        <label>1</label>
    </ligand>
</feature>
<dbReference type="AlphaFoldDB" id="A0A939BRC9"/>
<dbReference type="GO" id="GO:0016788">
    <property type="term" value="F:hydrolase activity, acting on ester bonds"/>
    <property type="evidence" value="ECO:0007669"/>
    <property type="project" value="InterPro"/>
</dbReference>
<dbReference type="Gene3D" id="3.20.20.140">
    <property type="entry name" value="Metal-dependent hydrolases"/>
    <property type="match status" value="1"/>
</dbReference>
<dbReference type="NCBIfam" id="TIGR00010">
    <property type="entry name" value="YchF/TatD family DNA exonuclease"/>
    <property type="match status" value="1"/>
</dbReference>
<dbReference type="InterPro" id="IPR018228">
    <property type="entry name" value="DNase_TatD-rel_CS"/>
</dbReference>
<dbReference type="Pfam" id="PF01026">
    <property type="entry name" value="TatD_DNase"/>
    <property type="match status" value="1"/>
</dbReference>
<dbReference type="EMBL" id="JAFBDQ010000010">
    <property type="protein sequence ID" value="MBM7557229.1"/>
    <property type="molecule type" value="Genomic_DNA"/>
</dbReference>
<protein>
    <submittedName>
        <fullName evidence="4">TatD DNase family protein</fullName>
        <ecNumber evidence="4">3.1.21.-</ecNumber>
    </submittedName>
</protein>
<accession>A0A939BRC9</accession>
<dbReference type="GO" id="GO:0004536">
    <property type="term" value="F:DNA nuclease activity"/>
    <property type="evidence" value="ECO:0007669"/>
    <property type="project" value="InterPro"/>
</dbReference>
<evidence type="ECO:0000256" key="3">
    <source>
        <dbReference type="PIRSR" id="PIRSR005902-1"/>
    </source>
</evidence>
<dbReference type="InterPro" id="IPR001130">
    <property type="entry name" value="TatD-like"/>
</dbReference>
<feature type="binding site" evidence="3">
    <location>
        <position position="92"/>
    </location>
    <ligand>
        <name>a divalent metal cation</name>
        <dbReference type="ChEBI" id="CHEBI:60240"/>
        <label>1</label>
    </ligand>
</feature>
<dbReference type="PANTHER" id="PTHR46124:SF2">
    <property type="entry name" value="D-AMINOACYL-TRNA DEACYLASE"/>
    <property type="match status" value="1"/>
</dbReference>
<dbReference type="EC" id="3.1.21.-" evidence="4"/>
<name>A0A939BRC9_9FIRM</name>
<dbReference type="FunFam" id="3.20.20.140:FF:000005">
    <property type="entry name" value="TatD family hydrolase"/>
    <property type="match status" value="1"/>
</dbReference>